<feature type="transmembrane region" description="Helical" evidence="6">
    <location>
        <begin position="93"/>
        <end position="112"/>
    </location>
</feature>
<feature type="domain" description="Major facilitator superfamily (MFS) profile" evidence="7">
    <location>
        <begin position="87"/>
        <end position="581"/>
    </location>
</feature>
<keyword evidence="8" id="KW-1185">Reference proteome</keyword>
<keyword evidence="2 6" id="KW-0812">Transmembrane</keyword>
<dbReference type="Pfam" id="PF07690">
    <property type="entry name" value="MFS_1"/>
    <property type="match status" value="1"/>
</dbReference>
<name>A0A7E4VBZ3_PANRE</name>
<evidence type="ECO:0000256" key="2">
    <source>
        <dbReference type="ARBA" id="ARBA00022692"/>
    </source>
</evidence>
<protein>
    <submittedName>
        <fullName evidence="9">MFS domain-containing protein</fullName>
    </submittedName>
</protein>
<dbReference type="AlphaFoldDB" id="A0A7E4VBZ3"/>
<feature type="transmembrane region" description="Helical" evidence="6">
    <location>
        <begin position="487"/>
        <end position="507"/>
    </location>
</feature>
<dbReference type="WBParaSite" id="Pan_g19142.t2">
    <property type="protein sequence ID" value="Pan_g19142.t2"/>
    <property type="gene ID" value="Pan_g19142"/>
</dbReference>
<evidence type="ECO:0000313" key="9">
    <source>
        <dbReference type="WBParaSite" id="Pan_g19142.t2"/>
    </source>
</evidence>
<dbReference type="PANTHER" id="PTHR23510:SF25">
    <property type="entry name" value="MFS DOMAIN-CONTAINING PROTEIN"/>
    <property type="match status" value="1"/>
</dbReference>
<evidence type="ECO:0000256" key="1">
    <source>
        <dbReference type="ARBA" id="ARBA00004141"/>
    </source>
</evidence>
<dbReference type="InterPro" id="IPR020846">
    <property type="entry name" value="MFS_dom"/>
</dbReference>
<feature type="region of interest" description="Disordered" evidence="5">
    <location>
        <begin position="601"/>
        <end position="624"/>
    </location>
</feature>
<feature type="transmembrane region" description="Helical" evidence="6">
    <location>
        <begin position="374"/>
        <end position="397"/>
    </location>
</feature>
<dbReference type="InterPro" id="IPR011701">
    <property type="entry name" value="MFS"/>
</dbReference>
<dbReference type="Proteomes" id="UP000492821">
    <property type="component" value="Unassembled WGS sequence"/>
</dbReference>
<feature type="transmembrane region" description="Helical" evidence="6">
    <location>
        <begin position="257"/>
        <end position="281"/>
    </location>
</feature>
<feature type="transmembrane region" description="Helical" evidence="6">
    <location>
        <begin position="224"/>
        <end position="245"/>
    </location>
</feature>
<feature type="transmembrane region" description="Helical" evidence="6">
    <location>
        <begin position="158"/>
        <end position="174"/>
    </location>
</feature>
<dbReference type="SUPFAM" id="SSF103473">
    <property type="entry name" value="MFS general substrate transporter"/>
    <property type="match status" value="1"/>
</dbReference>
<keyword evidence="4 6" id="KW-0472">Membrane</keyword>
<reference evidence="9" key="2">
    <citation type="submission" date="2020-10" db="UniProtKB">
        <authorList>
            <consortium name="WormBaseParasite"/>
        </authorList>
    </citation>
    <scope>IDENTIFICATION</scope>
</reference>
<keyword evidence="3 6" id="KW-1133">Transmembrane helix</keyword>
<feature type="transmembrane region" description="Helical" evidence="6">
    <location>
        <begin position="409"/>
        <end position="429"/>
    </location>
</feature>
<evidence type="ECO:0000313" key="8">
    <source>
        <dbReference type="Proteomes" id="UP000492821"/>
    </source>
</evidence>
<proteinExistence type="predicted"/>
<feature type="transmembrane region" description="Helical" evidence="6">
    <location>
        <begin position="180"/>
        <end position="203"/>
    </location>
</feature>
<feature type="compositionally biased region" description="Polar residues" evidence="5">
    <location>
        <begin position="614"/>
        <end position="624"/>
    </location>
</feature>
<feature type="transmembrane region" description="Helical" evidence="6">
    <location>
        <begin position="558"/>
        <end position="577"/>
    </location>
</feature>
<reference evidence="8" key="1">
    <citation type="journal article" date="2013" name="Genetics">
        <title>The draft genome and transcriptome of Panagrellus redivivus are shaped by the harsh demands of a free-living lifestyle.</title>
        <authorList>
            <person name="Srinivasan J."/>
            <person name="Dillman A.R."/>
            <person name="Macchietto M.G."/>
            <person name="Heikkinen L."/>
            <person name="Lakso M."/>
            <person name="Fracchia K.M."/>
            <person name="Antoshechkin I."/>
            <person name="Mortazavi A."/>
            <person name="Wong G."/>
            <person name="Sternberg P.W."/>
        </authorList>
    </citation>
    <scope>NUCLEOTIDE SEQUENCE [LARGE SCALE GENOMIC DNA]</scope>
    <source>
        <strain evidence="8">MT8872</strain>
    </source>
</reference>
<evidence type="ECO:0000256" key="4">
    <source>
        <dbReference type="ARBA" id="ARBA00023136"/>
    </source>
</evidence>
<comment type="subcellular location">
    <subcellularLocation>
        <location evidence="1">Membrane</location>
        <topology evidence="1">Multi-pass membrane protein</topology>
    </subcellularLocation>
</comment>
<dbReference type="PANTHER" id="PTHR23510">
    <property type="entry name" value="INNER MEMBRANE TRANSPORT PROTEIN YAJR"/>
    <property type="match status" value="1"/>
</dbReference>
<evidence type="ECO:0000256" key="3">
    <source>
        <dbReference type="ARBA" id="ARBA00022989"/>
    </source>
</evidence>
<dbReference type="InterPro" id="IPR051068">
    <property type="entry name" value="MFS_Domain-Containing_Protein"/>
</dbReference>
<accession>A0A7E4VBZ3</accession>
<dbReference type="PROSITE" id="PS50850">
    <property type="entry name" value="MFS"/>
    <property type="match status" value="1"/>
</dbReference>
<sequence length="624" mass="68098">MHHLLRFKLQNKLTTVTLKEVNLTIKLQRLLFSFVAVDVMTVQQEGHRRPNGRAVEGGGGSITPEEFADDVSTDKIAPQDEGTDWRSIMISNIVAFLGSVQMSSITPTVWPYMKKIDVTTTETLYGFIRGLYAVGNVVFSMLSGYASNKIADTRPAMLIGKTICIFGALAYLFIEVFHPIHVLLFIAFEFLLGTSSGVCSVYRTHIAMASTEADRPKAFGITQLATAAGFVVGPLLQVIFAQIGFPGWPLFLGTHFNVYTAPVVLSAVTSIVGLILLVFYFDGRMRIRDTPKALLHPEEGSSLGGVIDEDIFIQPSPQASISGSQKELPSIDWIAVVVLILVKIASEVVVLNLITICPPYAMTAYQWTSEDTVVIQSAIMGSIGVLCIVLALGYIFLKLGKRIAERSALVAALLLFLAFHLITYPWGFWPSRIDYQHVKGTTPPSGLAAARDPALQAIIAESLLPNSTIEIVGCNSNFEWCEVTPKVNIYLFNAALIIALGVGWPLIQINLDVLYSKVLGPIKQGTLQGVFVAVGQVLNIAGPLFFSKLYTLYGPRVLWAIVIAICLIALTVFVVFFKRVIPWSQRKDVQAAESGSAHLKTLPMPTATAPKRTQVGNVSTSLHR</sequence>
<evidence type="ECO:0000256" key="5">
    <source>
        <dbReference type="SAM" id="MobiDB-lite"/>
    </source>
</evidence>
<feature type="transmembrane region" description="Helical" evidence="6">
    <location>
        <begin position="527"/>
        <end position="546"/>
    </location>
</feature>
<dbReference type="GO" id="GO:0005765">
    <property type="term" value="C:lysosomal membrane"/>
    <property type="evidence" value="ECO:0007669"/>
    <property type="project" value="TreeGrafter"/>
</dbReference>
<organism evidence="8 9">
    <name type="scientific">Panagrellus redivivus</name>
    <name type="common">Microworm</name>
    <dbReference type="NCBI Taxonomy" id="6233"/>
    <lineage>
        <taxon>Eukaryota</taxon>
        <taxon>Metazoa</taxon>
        <taxon>Ecdysozoa</taxon>
        <taxon>Nematoda</taxon>
        <taxon>Chromadorea</taxon>
        <taxon>Rhabditida</taxon>
        <taxon>Tylenchina</taxon>
        <taxon>Panagrolaimomorpha</taxon>
        <taxon>Panagrolaimoidea</taxon>
        <taxon>Panagrolaimidae</taxon>
        <taxon>Panagrellus</taxon>
    </lineage>
</organism>
<dbReference type="Gene3D" id="1.20.1250.20">
    <property type="entry name" value="MFS general substrate transporter like domains"/>
    <property type="match status" value="2"/>
</dbReference>
<dbReference type="InterPro" id="IPR036259">
    <property type="entry name" value="MFS_trans_sf"/>
</dbReference>
<evidence type="ECO:0000259" key="7">
    <source>
        <dbReference type="PROSITE" id="PS50850"/>
    </source>
</evidence>
<dbReference type="GO" id="GO:0022857">
    <property type="term" value="F:transmembrane transporter activity"/>
    <property type="evidence" value="ECO:0007669"/>
    <property type="project" value="InterPro"/>
</dbReference>
<feature type="transmembrane region" description="Helical" evidence="6">
    <location>
        <begin position="124"/>
        <end position="146"/>
    </location>
</feature>
<evidence type="ECO:0000256" key="6">
    <source>
        <dbReference type="SAM" id="Phobius"/>
    </source>
</evidence>
<feature type="transmembrane region" description="Helical" evidence="6">
    <location>
        <begin position="333"/>
        <end position="354"/>
    </location>
</feature>